<organism evidence="7 8">
    <name type="scientific">Sphagnum jensenii</name>
    <dbReference type="NCBI Taxonomy" id="128206"/>
    <lineage>
        <taxon>Eukaryota</taxon>
        <taxon>Viridiplantae</taxon>
        <taxon>Streptophyta</taxon>
        <taxon>Embryophyta</taxon>
        <taxon>Bryophyta</taxon>
        <taxon>Sphagnophytina</taxon>
        <taxon>Sphagnopsida</taxon>
        <taxon>Sphagnales</taxon>
        <taxon>Sphagnaceae</taxon>
        <taxon>Sphagnum</taxon>
    </lineage>
</organism>
<comment type="similarity">
    <text evidence="1">Belongs to the glycosyltransferase 37 family.</text>
</comment>
<keyword evidence="6" id="KW-1133">Transmembrane helix</keyword>
<name>A0ABP0W540_9BRYO</name>
<keyword evidence="5" id="KW-0961">Cell wall biogenesis/degradation</keyword>
<evidence type="ECO:0000313" key="8">
    <source>
        <dbReference type="Proteomes" id="UP001497444"/>
    </source>
</evidence>
<dbReference type="Proteomes" id="UP001497444">
    <property type="component" value="Chromosome 14"/>
</dbReference>
<protein>
    <recommendedName>
        <fullName evidence="9">Fucosyltransferase</fullName>
    </recommendedName>
</protein>
<reference evidence="7" key="1">
    <citation type="submission" date="2024-02" db="EMBL/GenBank/DDBJ databases">
        <authorList>
            <consortium name="ELIXIR-Norway"/>
            <consortium name="Elixir Norway"/>
        </authorList>
    </citation>
    <scope>NUCLEOTIDE SEQUENCE</scope>
</reference>
<feature type="transmembrane region" description="Helical" evidence="6">
    <location>
        <begin position="12"/>
        <end position="29"/>
    </location>
</feature>
<keyword evidence="6" id="KW-0812">Transmembrane</keyword>
<keyword evidence="2" id="KW-0328">Glycosyltransferase</keyword>
<dbReference type="PANTHER" id="PTHR31889">
    <property type="entry name" value="FUCOSYLTRANSFERASE 2-RELATED"/>
    <property type="match status" value="1"/>
</dbReference>
<evidence type="ECO:0000256" key="4">
    <source>
        <dbReference type="ARBA" id="ARBA00023180"/>
    </source>
</evidence>
<proteinExistence type="inferred from homology"/>
<gene>
    <name evidence="7" type="ORF">CSSPJE1EN1_LOCUS7354</name>
</gene>
<accession>A0ABP0W540</accession>
<evidence type="ECO:0000256" key="5">
    <source>
        <dbReference type="ARBA" id="ARBA00023316"/>
    </source>
</evidence>
<evidence type="ECO:0000256" key="6">
    <source>
        <dbReference type="SAM" id="Phobius"/>
    </source>
</evidence>
<keyword evidence="4" id="KW-0325">Glycoprotein</keyword>
<dbReference type="Pfam" id="PF03254">
    <property type="entry name" value="XG_FTase"/>
    <property type="match status" value="1"/>
</dbReference>
<evidence type="ECO:0000256" key="3">
    <source>
        <dbReference type="ARBA" id="ARBA00022679"/>
    </source>
</evidence>
<keyword evidence="3" id="KW-0808">Transferase</keyword>
<keyword evidence="8" id="KW-1185">Reference proteome</keyword>
<sequence>MGVPPVVRDHKELGVAFFCSLILICYYLGSLVEFNPALNIKRILEHAFVPADSPAAASPVVVSASSDQQIGKIHHPLLDSNPLAAAAPNLDQFPDALPLDQPAVAPLDHDLAAASLFDKPAASPGADQPAAGTHVNSVDNSVNYNTNTKLPAAVEGLIRDIRLAALRANGGEPVQPLDEDGKKEWDEKNPCMSRQKLSLRYAARKYAKDVEANPGWDAVFREYQILHRICTRKVKNVSQYFNARDTTSGCHFMVCNAFDPSGLGNKVLITASCFLYAVLTQRVLLVPSSNVLVTDVMCEPFEGSSWKVDQHTIGLPMSPPLWASMQHFLAVLDSSMGAHDSAIQKESMIVYAADVTDNHYGFQPDNRFFCPAEQIFLRNVTWVNLVGNQYFVPKLFGVPIFRATLEALFPTRLVLTHLLRSLLLPGDPVWRQVEEVQAMQPDRADRRLGVQIRYLGGQEQFDLMHVVLESRIKKCALQNGMLPHHADLAVGNGRRLQSSSSNSHITAQSINSSAVRRTTVFIASLYDSFEKSLSSDYLQNPPASGENVTVVQLSNRHDQGYNSIEEDVQALTEIILLSLSDDVIITPKSTFGIVAHGYGALRPWFMGMEFYEGPYPPCTEGQTTDGCYHIPEKYLYCPYDPELHDKSILEIVPYVKDCLPADWSGGIQIITS</sequence>
<evidence type="ECO:0008006" key="9">
    <source>
        <dbReference type="Google" id="ProtNLM"/>
    </source>
</evidence>
<evidence type="ECO:0000313" key="7">
    <source>
        <dbReference type="EMBL" id="CAK9261876.1"/>
    </source>
</evidence>
<keyword evidence="6" id="KW-0472">Membrane</keyword>
<dbReference type="EMBL" id="OZ020109">
    <property type="protein sequence ID" value="CAK9261876.1"/>
    <property type="molecule type" value="Genomic_DNA"/>
</dbReference>
<dbReference type="InterPro" id="IPR004938">
    <property type="entry name" value="XG_FTase"/>
</dbReference>
<dbReference type="PANTHER" id="PTHR31889:SF86">
    <property type="entry name" value="FUCOSYLTRANSFERASE"/>
    <property type="match status" value="1"/>
</dbReference>
<evidence type="ECO:0000256" key="1">
    <source>
        <dbReference type="ARBA" id="ARBA00010481"/>
    </source>
</evidence>
<evidence type="ECO:0000256" key="2">
    <source>
        <dbReference type="ARBA" id="ARBA00022676"/>
    </source>
</evidence>